<dbReference type="SMART" id="SM00028">
    <property type="entry name" value="TPR"/>
    <property type="match status" value="7"/>
</dbReference>
<dbReference type="EMBL" id="SLWX01000001">
    <property type="protein sequence ID" value="TCO78499.1"/>
    <property type="molecule type" value="Genomic_DNA"/>
</dbReference>
<dbReference type="Pfam" id="PF14559">
    <property type="entry name" value="TPR_19"/>
    <property type="match status" value="1"/>
</dbReference>
<dbReference type="InterPro" id="IPR011990">
    <property type="entry name" value="TPR-like_helical_dom_sf"/>
</dbReference>
<organism evidence="1 2">
    <name type="scientific">Chromatocurvus halotolerans</name>
    <dbReference type="NCBI Taxonomy" id="1132028"/>
    <lineage>
        <taxon>Bacteria</taxon>
        <taxon>Pseudomonadati</taxon>
        <taxon>Pseudomonadota</taxon>
        <taxon>Gammaproteobacteria</taxon>
        <taxon>Cellvibrionales</taxon>
        <taxon>Halieaceae</taxon>
        <taxon>Chromatocurvus</taxon>
    </lineage>
</organism>
<dbReference type="Proteomes" id="UP000294980">
    <property type="component" value="Unassembled WGS sequence"/>
</dbReference>
<sequence length="610" mass="67277">MNPSAQLLSQAATLLQQKHFDDCIRLCRQCLSRAPSMTDFQHLLALAQQRSNRSSDAEKTFRQLVAREPKRADYLLSYGAFLRGQGHMAQAERRLRKACKLAPEFHQAWHALGLLLFATDRPGEAFTCAQRVTTLAADFAPGWELAAAAAQKHGSIEEALQACREGLQHLPAAPRLHYSLAQLLRERCEFDAAAAAYAASRDCGLDSPDLYQNHADALLDGGHPEDALAVAESGVQRFAQHALLQRTATRLHIEVGAPGDPLARLRAATQGNPQNPELWQALVELQKRMGHTDEAAATLRDAAVRGCPGTPGIGILMAQDAALRGDSASAEQQFEQLLERYPESAATHINFAMHLLAREQPDRAAALCDAVLRHEPFNQLALAYLTTALQLQGDAREHWLCDYEKMVVAVPIPVPEPFSSREAFFAALTEVLEEQHHARSHPIEQSVRGGTQTNGFLFRLPHPLLRVLEQQIRKAVASAMAEFRRDEQHPFWGRPQQTASAADLRFAGAWSVRLRDQGYHTNHIHPEGWISSALYISLPEVVTTGSGTEGHIQFGAPLGELGLNLPPRRTVRPEVGTLVLFPSYMWHGTVPFQSEQSRITVAFDLLPPGA</sequence>
<dbReference type="OrthoDB" id="549777at2"/>
<evidence type="ECO:0000313" key="1">
    <source>
        <dbReference type="EMBL" id="TCO78499.1"/>
    </source>
</evidence>
<dbReference type="Pfam" id="PF13432">
    <property type="entry name" value="TPR_16"/>
    <property type="match status" value="2"/>
</dbReference>
<dbReference type="RefSeq" id="WP_117316676.1">
    <property type="nucleotide sequence ID" value="NZ_QQSW01000006.1"/>
</dbReference>
<dbReference type="InterPro" id="IPR012668">
    <property type="entry name" value="CHP02466"/>
</dbReference>
<dbReference type="PANTHER" id="PTHR12558">
    <property type="entry name" value="CELL DIVISION CYCLE 16,23,27"/>
    <property type="match status" value="1"/>
</dbReference>
<gene>
    <name evidence="1" type="ORF">EV688_101316</name>
</gene>
<dbReference type="Pfam" id="PF13759">
    <property type="entry name" value="2OG-FeII_Oxy_5"/>
    <property type="match status" value="1"/>
</dbReference>
<dbReference type="Gene3D" id="2.60.120.620">
    <property type="entry name" value="q2cbj1_9rhob like domain"/>
    <property type="match status" value="1"/>
</dbReference>
<accession>A0A4R2L3H8</accession>
<dbReference type="SUPFAM" id="SSF51197">
    <property type="entry name" value="Clavaminate synthase-like"/>
    <property type="match status" value="1"/>
</dbReference>
<evidence type="ECO:0000313" key="2">
    <source>
        <dbReference type="Proteomes" id="UP000294980"/>
    </source>
</evidence>
<keyword evidence="2" id="KW-1185">Reference proteome</keyword>
<reference evidence="1 2" key="1">
    <citation type="submission" date="2019-03" db="EMBL/GenBank/DDBJ databases">
        <title>Genomic Encyclopedia of Type Strains, Phase IV (KMG-IV): sequencing the most valuable type-strain genomes for metagenomic binning, comparative biology and taxonomic classification.</title>
        <authorList>
            <person name="Goeker M."/>
        </authorList>
    </citation>
    <scope>NUCLEOTIDE SEQUENCE [LARGE SCALE GENOMIC DNA]</scope>
    <source>
        <strain evidence="1 2">DSM 23344</strain>
    </source>
</reference>
<name>A0A4R2L3H8_9GAMM</name>
<dbReference type="InterPro" id="IPR019734">
    <property type="entry name" value="TPR_rpt"/>
</dbReference>
<dbReference type="PANTHER" id="PTHR12558:SF13">
    <property type="entry name" value="CELL DIVISION CYCLE PROTEIN 27 HOMOLOG"/>
    <property type="match status" value="1"/>
</dbReference>
<proteinExistence type="predicted"/>
<protein>
    <submittedName>
        <fullName evidence="1">Tetratricopeptide repeat protein</fullName>
    </submittedName>
</protein>
<dbReference type="SUPFAM" id="SSF48452">
    <property type="entry name" value="TPR-like"/>
    <property type="match status" value="3"/>
</dbReference>
<dbReference type="AlphaFoldDB" id="A0A4R2L3H8"/>
<comment type="caution">
    <text evidence="1">The sequence shown here is derived from an EMBL/GenBank/DDBJ whole genome shotgun (WGS) entry which is preliminary data.</text>
</comment>
<dbReference type="Gene3D" id="1.25.40.10">
    <property type="entry name" value="Tetratricopeptide repeat domain"/>
    <property type="match status" value="2"/>
</dbReference>